<dbReference type="Gene3D" id="2.30.180.10">
    <property type="entry name" value="FAS1 domain"/>
    <property type="match status" value="1"/>
</dbReference>
<feature type="signal peptide" evidence="1">
    <location>
        <begin position="1"/>
        <end position="29"/>
    </location>
</feature>
<evidence type="ECO:0000313" key="3">
    <source>
        <dbReference type="Proteomes" id="UP001408789"/>
    </source>
</evidence>
<evidence type="ECO:0000313" key="2">
    <source>
        <dbReference type="EMBL" id="KAK9075160.1"/>
    </source>
</evidence>
<sequence length="369" mass="39184">MATRFRFRFRFISLLQSAIVITAAAAAAAATAPYLSPEQRAAPPYNLSSLLDALGFHGISVAATSSSAAAAANETTTTIFSPTDVSLRSCPYCSLPLLLLEHSVPGLYPFRLLATFTVGTKIQTLASTTSTRLCLTLTKSTPQNSTTDPKLFVGGVEVTRPDLFNDGNVIIHGIQGYVAHLSPFSCQIERMTSLSFPSTAAAAVAPPPLPATRGMLKEVMYHLRLREYTVLALLIQENLDLLSRLNRMTIFAVDDAGVFGDGNAFVSSLKFHVVPNVRLTALELITLRAGSVLPTMVAGESLVVTVAGGGGPLSPMRINNVRITGTNIVVNKCVVVHGIGAPLPRVHRTAVGYWPDQTEGGSIVSSGRH</sequence>
<dbReference type="PANTHER" id="PTHR33985">
    <property type="entry name" value="OS02G0491300 PROTEIN-RELATED"/>
    <property type="match status" value="1"/>
</dbReference>
<organism evidence="2 3">
    <name type="scientific">Deinandra increscens subsp. villosa</name>
    <dbReference type="NCBI Taxonomy" id="3103831"/>
    <lineage>
        <taxon>Eukaryota</taxon>
        <taxon>Viridiplantae</taxon>
        <taxon>Streptophyta</taxon>
        <taxon>Embryophyta</taxon>
        <taxon>Tracheophyta</taxon>
        <taxon>Spermatophyta</taxon>
        <taxon>Magnoliopsida</taxon>
        <taxon>eudicotyledons</taxon>
        <taxon>Gunneridae</taxon>
        <taxon>Pentapetalae</taxon>
        <taxon>asterids</taxon>
        <taxon>campanulids</taxon>
        <taxon>Asterales</taxon>
        <taxon>Asteraceae</taxon>
        <taxon>Asteroideae</taxon>
        <taxon>Heliantheae alliance</taxon>
        <taxon>Madieae</taxon>
        <taxon>Madiinae</taxon>
        <taxon>Deinandra</taxon>
    </lineage>
</organism>
<name>A0AAP0DHB7_9ASTR</name>
<proteinExistence type="predicted"/>
<accession>A0AAP0DHB7</accession>
<protein>
    <recommendedName>
        <fullName evidence="4">FAS1 domain-containing protein</fullName>
    </recommendedName>
</protein>
<dbReference type="PANTHER" id="PTHR33985:SF2">
    <property type="entry name" value="EXPRESSED PROTEIN"/>
    <property type="match status" value="1"/>
</dbReference>
<dbReference type="InterPro" id="IPR036378">
    <property type="entry name" value="FAS1_dom_sf"/>
</dbReference>
<dbReference type="InterPro" id="IPR052806">
    <property type="entry name" value="Fasciclin-like_AGP"/>
</dbReference>
<reference evidence="2 3" key="1">
    <citation type="submission" date="2024-04" db="EMBL/GenBank/DDBJ databases">
        <title>The reference genome of an endangered Asteraceae, Deinandra increscens subsp. villosa, native to the Central Coast of California.</title>
        <authorList>
            <person name="Guilliams M."/>
            <person name="Hasenstab-Lehman K."/>
            <person name="Meyer R."/>
            <person name="Mcevoy S."/>
        </authorList>
    </citation>
    <scope>NUCLEOTIDE SEQUENCE [LARGE SCALE GENOMIC DNA]</scope>
    <source>
        <tissue evidence="2">Leaf</tissue>
    </source>
</reference>
<comment type="caution">
    <text evidence="2">The sequence shown here is derived from an EMBL/GenBank/DDBJ whole genome shotgun (WGS) entry which is preliminary data.</text>
</comment>
<dbReference type="AlphaFoldDB" id="A0AAP0DHB7"/>
<feature type="chain" id="PRO_5042967097" description="FAS1 domain-containing protein" evidence="1">
    <location>
        <begin position="30"/>
        <end position="369"/>
    </location>
</feature>
<dbReference type="EMBL" id="JBCNJP010000007">
    <property type="protein sequence ID" value="KAK9075160.1"/>
    <property type="molecule type" value="Genomic_DNA"/>
</dbReference>
<dbReference type="SUPFAM" id="SSF82153">
    <property type="entry name" value="FAS1 domain"/>
    <property type="match status" value="1"/>
</dbReference>
<dbReference type="Proteomes" id="UP001408789">
    <property type="component" value="Unassembled WGS sequence"/>
</dbReference>
<gene>
    <name evidence="2" type="ORF">SSX86_003480</name>
</gene>
<evidence type="ECO:0008006" key="4">
    <source>
        <dbReference type="Google" id="ProtNLM"/>
    </source>
</evidence>
<evidence type="ECO:0000256" key="1">
    <source>
        <dbReference type="SAM" id="SignalP"/>
    </source>
</evidence>
<keyword evidence="1" id="KW-0732">Signal</keyword>
<keyword evidence="3" id="KW-1185">Reference proteome</keyword>